<keyword evidence="3" id="KW-0804">Transcription</keyword>
<dbReference type="HOGENOM" id="CLU_017584_5_1_7"/>
<dbReference type="SMART" id="SM00345">
    <property type="entry name" value="HTH_GNTR"/>
    <property type="match status" value="1"/>
</dbReference>
<evidence type="ECO:0000256" key="1">
    <source>
        <dbReference type="ARBA" id="ARBA00023015"/>
    </source>
</evidence>
<dbReference type="InterPro" id="IPR008920">
    <property type="entry name" value="TF_FadR/GntR_C"/>
</dbReference>
<keyword evidence="7" id="KW-1185">Reference proteome</keyword>
<dbReference type="PANTHER" id="PTHR43537">
    <property type="entry name" value="TRANSCRIPTIONAL REGULATOR, GNTR FAMILY"/>
    <property type="match status" value="1"/>
</dbReference>
<feature type="domain" description="HTH gntR-type" evidence="5">
    <location>
        <begin position="18"/>
        <end position="85"/>
    </location>
</feature>
<dbReference type="InterPro" id="IPR011711">
    <property type="entry name" value="GntR_C"/>
</dbReference>
<dbReference type="Pfam" id="PF07729">
    <property type="entry name" value="FCD"/>
    <property type="match status" value="1"/>
</dbReference>
<keyword evidence="1" id="KW-0805">Transcription regulation</keyword>
<dbReference type="GO" id="GO:0003700">
    <property type="term" value="F:DNA-binding transcription factor activity"/>
    <property type="evidence" value="ECO:0007669"/>
    <property type="project" value="InterPro"/>
</dbReference>
<gene>
    <name evidence="6" type="ORF">ETSY2_21530</name>
</gene>
<feature type="non-terminal residue" evidence="6">
    <location>
        <position position="164"/>
    </location>
</feature>
<dbReference type="Gene3D" id="1.20.120.530">
    <property type="entry name" value="GntR ligand-binding domain-like"/>
    <property type="match status" value="1"/>
</dbReference>
<dbReference type="AlphaFoldDB" id="W4M664"/>
<comment type="caution">
    <text evidence="6">The sequence shown here is derived from an EMBL/GenBank/DDBJ whole genome shotgun (WGS) entry which is preliminary data.</text>
</comment>
<evidence type="ECO:0000313" key="7">
    <source>
        <dbReference type="Proteomes" id="UP000019140"/>
    </source>
</evidence>
<dbReference type="CDD" id="cd07377">
    <property type="entry name" value="WHTH_GntR"/>
    <property type="match status" value="1"/>
</dbReference>
<protein>
    <recommendedName>
        <fullName evidence="5">HTH gntR-type domain-containing protein</fullName>
    </recommendedName>
</protein>
<evidence type="ECO:0000259" key="5">
    <source>
        <dbReference type="PROSITE" id="PS50949"/>
    </source>
</evidence>
<dbReference type="SUPFAM" id="SSF46785">
    <property type="entry name" value="Winged helix' DNA-binding domain"/>
    <property type="match status" value="1"/>
</dbReference>
<name>W4M664_9BACT</name>
<dbReference type="PROSITE" id="PS50949">
    <property type="entry name" value="HTH_GNTR"/>
    <property type="match status" value="1"/>
</dbReference>
<reference evidence="6 7" key="1">
    <citation type="journal article" date="2014" name="Nature">
        <title>An environmental bacterial taxon with a large and distinct metabolic repertoire.</title>
        <authorList>
            <person name="Wilson M.C."/>
            <person name="Mori T."/>
            <person name="Ruckert C."/>
            <person name="Uria A.R."/>
            <person name="Helf M.J."/>
            <person name="Takada K."/>
            <person name="Gernert C."/>
            <person name="Steffens U.A."/>
            <person name="Heycke N."/>
            <person name="Schmitt S."/>
            <person name="Rinke C."/>
            <person name="Helfrich E.J."/>
            <person name="Brachmann A.O."/>
            <person name="Gurgui C."/>
            <person name="Wakimoto T."/>
            <person name="Kracht M."/>
            <person name="Crusemann M."/>
            <person name="Hentschel U."/>
            <person name="Abe I."/>
            <person name="Matsunaga S."/>
            <person name="Kalinowski J."/>
            <person name="Takeyama H."/>
            <person name="Piel J."/>
        </authorList>
    </citation>
    <scope>NUCLEOTIDE SEQUENCE [LARGE SCALE GENOMIC DNA]</scope>
    <source>
        <strain evidence="7">TSY2</strain>
    </source>
</reference>
<dbReference type="InterPro" id="IPR036390">
    <property type="entry name" value="WH_DNA-bd_sf"/>
</dbReference>
<organism evidence="6 7">
    <name type="scientific">Candidatus Entotheonella gemina</name>
    <dbReference type="NCBI Taxonomy" id="1429439"/>
    <lineage>
        <taxon>Bacteria</taxon>
        <taxon>Pseudomonadati</taxon>
        <taxon>Nitrospinota/Tectimicrobiota group</taxon>
        <taxon>Candidatus Tectimicrobiota</taxon>
        <taxon>Candidatus Entotheonellia</taxon>
        <taxon>Candidatus Entotheonellales</taxon>
        <taxon>Candidatus Entotheonellaceae</taxon>
        <taxon>Candidatus Entotheonella</taxon>
    </lineage>
</organism>
<dbReference type="GO" id="GO:0003677">
    <property type="term" value="F:DNA binding"/>
    <property type="evidence" value="ECO:0007669"/>
    <property type="project" value="UniProtKB-KW"/>
</dbReference>
<dbReference type="EMBL" id="AZHX01000895">
    <property type="protein sequence ID" value="ETX05683.1"/>
    <property type="molecule type" value="Genomic_DNA"/>
</dbReference>
<proteinExistence type="predicted"/>
<evidence type="ECO:0000256" key="3">
    <source>
        <dbReference type="ARBA" id="ARBA00023163"/>
    </source>
</evidence>
<dbReference type="Gene3D" id="1.10.10.10">
    <property type="entry name" value="Winged helix-like DNA-binding domain superfamily/Winged helix DNA-binding domain"/>
    <property type="match status" value="1"/>
</dbReference>
<evidence type="ECO:0000313" key="6">
    <source>
        <dbReference type="EMBL" id="ETX05683.1"/>
    </source>
</evidence>
<dbReference type="InterPro" id="IPR000524">
    <property type="entry name" value="Tscrpt_reg_HTH_GntR"/>
</dbReference>
<dbReference type="Pfam" id="PF00392">
    <property type="entry name" value="GntR"/>
    <property type="match status" value="1"/>
</dbReference>
<dbReference type="PANTHER" id="PTHR43537:SF51">
    <property type="entry name" value="HTH-TYPE TRANSCRIPTIONAL REGULATOR LGOR-RELATED"/>
    <property type="match status" value="1"/>
</dbReference>
<feature type="region of interest" description="Disordered" evidence="4">
    <location>
        <begin position="1"/>
        <end position="21"/>
    </location>
</feature>
<evidence type="ECO:0000256" key="4">
    <source>
        <dbReference type="SAM" id="MobiDB-lite"/>
    </source>
</evidence>
<keyword evidence="2" id="KW-0238">DNA-binding</keyword>
<dbReference type="InterPro" id="IPR036388">
    <property type="entry name" value="WH-like_DNA-bd_sf"/>
</dbReference>
<dbReference type="Proteomes" id="UP000019140">
    <property type="component" value="Unassembled WGS sequence"/>
</dbReference>
<dbReference type="SUPFAM" id="SSF48008">
    <property type="entry name" value="GntR ligand-binding domain-like"/>
    <property type="match status" value="1"/>
</dbReference>
<accession>W4M664</accession>
<evidence type="ECO:0000256" key="2">
    <source>
        <dbReference type="ARBA" id="ARBA00023125"/>
    </source>
</evidence>
<sequence>MSRPKTKRSSRDAARPSCSRAETAYQQLKHDILEGIYTPRQRLVETDIAAQLNISRATLRVVLTRLQHEGLVEMQPNRGAQVRALSVEEAAEILQAREALEGLAASLAAEKVADEQLLVLRDLVAEMEETLSTGDLIGLLPLASRFHRVIIEAANQSVVAQLLD</sequence>